<feature type="transmembrane region" description="Helical" evidence="11">
    <location>
        <begin position="202"/>
        <end position="229"/>
    </location>
</feature>
<feature type="transmembrane region" description="Helical" evidence="11">
    <location>
        <begin position="167"/>
        <end position="190"/>
    </location>
</feature>
<dbReference type="Proteomes" id="UP000548978">
    <property type="component" value="Unassembled WGS sequence"/>
</dbReference>
<dbReference type="RefSeq" id="WP_123285999.1">
    <property type="nucleotide sequence ID" value="NZ_JACIJB010000012.1"/>
</dbReference>
<proteinExistence type="predicted"/>
<gene>
    <name evidence="13" type="ORF">FHS65_002315</name>
</gene>
<dbReference type="InterPro" id="IPR038770">
    <property type="entry name" value="Na+/solute_symporter_sf"/>
</dbReference>
<feature type="region of interest" description="Disordered" evidence="10">
    <location>
        <begin position="595"/>
        <end position="624"/>
    </location>
</feature>
<evidence type="ECO:0000256" key="4">
    <source>
        <dbReference type="ARBA" id="ARBA00022538"/>
    </source>
</evidence>
<keyword evidence="3" id="KW-0050">Antiport</keyword>
<keyword evidence="6" id="KW-0630">Potassium</keyword>
<feature type="transmembrane region" description="Helical" evidence="11">
    <location>
        <begin position="324"/>
        <end position="344"/>
    </location>
</feature>
<keyword evidence="2" id="KW-0813">Transport</keyword>
<evidence type="ECO:0000313" key="13">
    <source>
        <dbReference type="EMBL" id="MBB5661552.1"/>
    </source>
</evidence>
<evidence type="ECO:0000256" key="11">
    <source>
        <dbReference type="SAM" id="Phobius"/>
    </source>
</evidence>
<keyword evidence="7 11" id="KW-1133">Transmembrane helix</keyword>
<dbReference type="Pfam" id="PF00999">
    <property type="entry name" value="Na_H_Exchanger"/>
    <property type="match status" value="1"/>
</dbReference>
<dbReference type="GO" id="GO:0015297">
    <property type="term" value="F:antiporter activity"/>
    <property type="evidence" value="ECO:0007669"/>
    <property type="project" value="UniProtKB-KW"/>
</dbReference>
<dbReference type="PANTHER" id="PTHR46157">
    <property type="entry name" value="K(+) EFFLUX ANTIPORTER 3, CHLOROPLASTIC"/>
    <property type="match status" value="1"/>
</dbReference>
<feature type="transmembrane region" description="Helical" evidence="11">
    <location>
        <begin position="106"/>
        <end position="126"/>
    </location>
</feature>
<evidence type="ECO:0000256" key="8">
    <source>
        <dbReference type="ARBA" id="ARBA00023065"/>
    </source>
</evidence>
<evidence type="ECO:0000256" key="9">
    <source>
        <dbReference type="ARBA" id="ARBA00023136"/>
    </source>
</evidence>
<comment type="caution">
    <text evidence="13">The sequence shown here is derived from an EMBL/GenBank/DDBJ whole genome shotgun (WGS) entry which is preliminary data.</text>
</comment>
<dbReference type="EMBL" id="JACIJB010000012">
    <property type="protein sequence ID" value="MBB5661552.1"/>
    <property type="molecule type" value="Genomic_DNA"/>
</dbReference>
<reference evidence="13 14" key="1">
    <citation type="submission" date="2020-08" db="EMBL/GenBank/DDBJ databases">
        <title>Genomic Encyclopedia of Type Strains, Phase IV (KMG-IV): sequencing the most valuable type-strain genomes for metagenomic binning, comparative biology and taxonomic classification.</title>
        <authorList>
            <person name="Goeker M."/>
        </authorList>
    </citation>
    <scope>NUCLEOTIDE SEQUENCE [LARGE SCALE GENOMIC DNA]</scope>
    <source>
        <strain evidence="13 14">DSM 24448</strain>
    </source>
</reference>
<feature type="transmembrane region" description="Helical" evidence="11">
    <location>
        <begin position="390"/>
        <end position="407"/>
    </location>
</feature>
<dbReference type="Pfam" id="PF02254">
    <property type="entry name" value="TrkA_N"/>
    <property type="match status" value="1"/>
</dbReference>
<keyword evidence="5 11" id="KW-0812">Transmembrane</keyword>
<dbReference type="Gene3D" id="1.20.1530.20">
    <property type="match status" value="1"/>
</dbReference>
<dbReference type="GO" id="GO:1902600">
    <property type="term" value="P:proton transmembrane transport"/>
    <property type="evidence" value="ECO:0007669"/>
    <property type="project" value="InterPro"/>
</dbReference>
<keyword evidence="4" id="KW-0633">Potassium transport</keyword>
<evidence type="ECO:0000256" key="2">
    <source>
        <dbReference type="ARBA" id="ARBA00022448"/>
    </source>
</evidence>
<dbReference type="InterPro" id="IPR036291">
    <property type="entry name" value="NAD(P)-bd_dom_sf"/>
</dbReference>
<dbReference type="InterPro" id="IPR003148">
    <property type="entry name" value="RCK_N"/>
</dbReference>
<name>A0A7W9E7N5_9CAUL</name>
<evidence type="ECO:0000313" key="14">
    <source>
        <dbReference type="Proteomes" id="UP000548978"/>
    </source>
</evidence>
<dbReference type="SUPFAM" id="SSF51735">
    <property type="entry name" value="NAD(P)-binding Rossmann-fold domains"/>
    <property type="match status" value="1"/>
</dbReference>
<feature type="transmembrane region" description="Helical" evidence="11">
    <location>
        <begin position="132"/>
        <end position="155"/>
    </location>
</feature>
<evidence type="ECO:0000256" key="6">
    <source>
        <dbReference type="ARBA" id="ARBA00022958"/>
    </source>
</evidence>
<dbReference type="PANTHER" id="PTHR46157:SF4">
    <property type="entry name" value="K(+) EFFLUX ANTIPORTER 3, CHLOROPLASTIC"/>
    <property type="match status" value="1"/>
</dbReference>
<dbReference type="Gene3D" id="3.40.50.720">
    <property type="entry name" value="NAD(P)-binding Rossmann-like Domain"/>
    <property type="match status" value="1"/>
</dbReference>
<feature type="transmembrane region" description="Helical" evidence="11">
    <location>
        <begin position="249"/>
        <end position="282"/>
    </location>
</feature>
<feature type="transmembrane region" description="Helical" evidence="11">
    <location>
        <begin position="36"/>
        <end position="55"/>
    </location>
</feature>
<keyword evidence="14" id="KW-1185">Reference proteome</keyword>
<evidence type="ECO:0000256" key="5">
    <source>
        <dbReference type="ARBA" id="ARBA00022692"/>
    </source>
</evidence>
<keyword evidence="9 11" id="KW-0472">Membrane</keyword>
<dbReference type="InterPro" id="IPR006153">
    <property type="entry name" value="Cation/H_exchanger_TM"/>
</dbReference>
<feature type="transmembrane region" description="Helical" evidence="11">
    <location>
        <begin position="75"/>
        <end position="94"/>
    </location>
</feature>
<evidence type="ECO:0000256" key="3">
    <source>
        <dbReference type="ARBA" id="ARBA00022449"/>
    </source>
</evidence>
<evidence type="ECO:0000256" key="7">
    <source>
        <dbReference type="ARBA" id="ARBA00022989"/>
    </source>
</evidence>
<dbReference type="PROSITE" id="PS51201">
    <property type="entry name" value="RCK_N"/>
    <property type="match status" value="1"/>
</dbReference>
<accession>A0A7W9E7N5</accession>
<keyword evidence="8" id="KW-0406">Ion transport</keyword>
<dbReference type="GO" id="GO:0005886">
    <property type="term" value="C:plasma membrane"/>
    <property type="evidence" value="ECO:0007669"/>
    <property type="project" value="TreeGrafter"/>
</dbReference>
<feature type="domain" description="RCK N-terminal" evidence="12">
    <location>
        <begin position="433"/>
        <end position="550"/>
    </location>
</feature>
<sequence>MASPHGDGSEYKDLLVFLAAAGVVVPLFNRIKISPVLGFLAAGVLLGPDGLGRFANDAPWLAWLGWLTLEDRDQIAQLSELGVAFLLFMIGLELSWERLKSMRRLVFGLGLSQIALATAVIAAGFMLTGQTFVSAMVLGMGLALSSTAVVMPVLAERKRLHGAAGRATFSILLAQDMAVAPILITVTVLATLAQSGGDLNPAVLGAALLTLAPAAIGLAALILLGRLVLRPMFRSVAKARARGQGQEMFVAASLLVVVAAGLGAQAVGLSMSLGALVAGVLLAETEFRREVEISIDPFKGLLLGVFFIGVGSGLDLDAVAADPWGVVALAIAITVAKIGVIFTLARRWGLGPLAALETALVLGPAGEFAFVILTAGMVEGVAPPGITQSVLLSATISLFSIPFLALLGQKLATRRIETQVDLPAAALQPPDSSGQVLLVGYGRVGRLIGEMLTEHNQTFVALDTEPGIVAGARREGLNVHYGDAGRREMLELCNIATARALVVTMDAPGKVDEVVQAARALRKDLIIIARARDDRHAVRLYSYGVTDAVPETTEASLQLAENTLVDLGVPMGLVLASIHERRDRYRDLFQAAQPGTSARPNRALRRHVSAATTGRTDPEPEGEG</sequence>
<protein>
    <submittedName>
        <fullName evidence="13">CPA2 family monovalent cation:H+ antiporter-2</fullName>
    </submittedName>
</protein>
<evidence type="ECO:0000256" key="10">
    <source>
        <dbReference type="SAM" id="MobiDB-lite"/>
    </source>
</evidence>
<evidence type="ECO:0000256" key="1">
    <source>
        <dbReference type="ARBA" id="ARBA00004141"/>
    </source>
</evidence>
<evidence type="ECO:0000259" key="12">
    <source>
        <dbReference type="PROSITE" id="PS51201"/>
    </source>
</evidence>
<feature type="transmembrane region" description="Helical" evidence="11">
    <location>
        <begin position="12"/>
        <end position="29"/>
    </location>
</feature>
<comment type="subcellular location">
    <subcellularLocation>
        <location evidence="1">Membrane</location>
        <topology evidence="1">Multi-pass membrane protein</topology>
    </subcellularLocation>
</comment>
<dbReference type="GO" id="GO:0006813">
    <property type="term" value="P:potassium ion transport"/>
    <property type="evidence" value="ECO:0007669"/>
    <property type="project" value="UniProtKB-KW"/>
</dbReference>
<dbReference type="AlphaFoldDB" id="A0A7W9E7N5"/>
<feature type="transmembrane region" description="Helical" evidence="11">
    <location>
        <begin position="356"/>
        <end position="378"/>
    </location>
</feature>
<dbReference type="OrthoDB" id="9781411at2"/>
<organism evidence="13 14">
    <name type="scientific">Brevundimonas halotolerans</name>
    <dbReference type="NCBI Taxonomy" id="69670"/>
    <lineage>
        <taxon>Bacteria</taxon>
        <taxon>Pseudomonadati</taxon>
        <taxon>Pseudomonadota</taxon>
        <taxon>Alphaproteobacteria</taxon>
        <taxon>Caulobacterales</taxon>
        <taxon>Caulobacteraceae</taxon>
        <taxon>Brevundimonas</taxon>
    </lineage>
</organism>